<evidence type="ECO:0000256" key="1">
    <source>
        <dbReference type="ARBA" id="ARBA00004141"/>
    </source>
</evidence>
<accession>A0ABR2XH94</accession>
<organism evidence="6 7">
    <name type="scientific">Seiridium cardinale</name>
    <dbReference type="NCBI Taxonomy" id="138064"/>
    <lineage>
        <taxon>Eukaryota</taxon>
        <taxon>Fungi</taxon>
        <taxon>Dikarya</taxon>
        <taxon>Ascomycota</taxon>
        <taxon>Pezizomycotina</taxon>
        <taxon>Sordariomycetes</taxon>
        <taxon>Xylariomycetidae</taxon>
        <taxon>Amphisphaeriales</taxon>
        <taxon>Sporocadaceae</taxon>
        <taxon>Seiridium</taxon>
    </lineage>
</organism>
<dbReference type="PIRSF" id="PIRSF006060">
    <property type="entry name" value="AA_transporter"/>
    <property type="match status" value="1"/>
</dbReference>
<feature type="transmembrane region" description="Helical" evidence="5">
    <location>
        <begin position="331"/>
        <end position="353"/>
    </location>
</feature>
<reference evidence="6 7" key="1">
    <citation type="submission" date="2024-02" db="EMBL/GenBank/DDBJ databases">
        <title>First draft genome assembly of two strains of Seiridium cardinale.</title>
        <authorList>
            <person name="Emiliani G."/>
            <person name="Scali E."/>
        </authorList>
    </citation>
    <scope>NUCLEOTIDE SEQUENCE [LARGE SCALE GENOMIC DNA]</scope>
    <source>
        <strain evidence="6 7">BM-138-000479</strain>
    </source>
</reference>
<evidence type="ECO:0000256" key="5">
    <source>
        <dbReference type="SAM" id="Phobius"/>
    </source>
</evidence>
<feature type="transmembrane region" description="Helical" evidence="5">
    <location>
        <begin position="256"/>
        <end position="281"/>
    </location>
</feature>
<proteinExistence type="predicted"/>
<evidence type="ECO:0000256" key="3">
    <source>
        <dbReference type="ARBA" id="ARBA00022989"/>
    </source>
</evidence>
<evidence type="ECO:0000256" key="2">
    <source>
        <dbReference type="ARBA" id="ARBA00022692"/>
    </source>
</evidence>
<comment type="subcellular location">
    <subcellularLocation>
        <location evidence="1">Membrane</location>
        <topology evidence="1">Multi-pass membrane protein</topology>
    </subcellularLocation>
</comment>
<feature type="transmembrane region" description="Helical" evidence="5">
    <location>
        <begin position="187"/>
        <end position="208"/>
    </location>
</feature>
<dbReference type="InterPro" id="IPR002293">
    <property type="entry name" value="AA/rel_permease1"/>
</dbReference>
<keyword evidence="3 5" id="KW-1133">Transmembrane helix</keyword>
<evidence type="ECO:0000313" key="6">
    <source>
        <dbReference type="EMBL" id="KAK9773143.1"/>
    </source>
</evidence>
<feature type="transmembrane region" description="Helical" evidence="5">
    <location>
        <begin position="163"/>
        <end position="181"/>
    </location>
</feature>
<evidence type="ECO:0000256" key="4">
    <source>
        <dbReference type="ARBA" id="ARBA00023136"/>
    </source>
</evidence>
<keyword evidence="4 5" id="KW-0472">Membrane</keyword>
<evidence type="ECO:0000313" key="7">
    <source>
        <dbReference type="Proteomes" id="UP001465668"/>
    </source>
</evidence>
<dbReference type="EMBL" id="JARVKM010000054">
    <property type="protein sequence ID" value="KAK9773143.1"/>
    <property type="molecule type" value="Genomic_DNA"/>
</dbReference>
<feature type="transmembrane region" description="Helical" evidence="5">
    <location>
        <begin position="63"/>
        <end position="81"/>
    </location>
</feature>
<feature type="transmembrane region" description="Helical" evidence="5">
    <location>
        <begin position="135"/>
        <end position="156"/>
    </location>
</feature>
<dbReference type="PANTHER" id="PTHR11785:SF353">
    <property type="entry name" value="METHIONINE TRANSPORTER (EUROFUNG)"/>
    <property type="match status" value="1"/>
</dbReference>
<feature type="transmembrane region" description="Helical" evidence="5">
    <location>
        <begin position="24"/>
        <end position="42"/>
    </location>
</feature>
<feature type="transmembrane region" description="Helical" evidence="5">
    <location>
        <begin position="228"/>
        <end position="250"/>
    </location>
</feature>
<dbReference type="Pfam" id="PF13520">
    <property type="entry name" value="AA_permease_2"/>
    <property type="match status" value="1"/>
</dbReference>
<sequence>MIGTGIYLTPSAILAGTGSVGLSMIYWILGALISLCSAAVYLGGTPPYQELILLIKCCRSAKFITLIFIAVTGFVVLGGHTKVQSPTANFDNAFQGSATPYRLTNALYRTIFSDGDYNNAFNVVNEIWIKRNGTIAILVVMTLYVFANVAFIAAVGKEKLESLGTIAASLFFTVLFGSCNAAKGLDFLFALSSFGNMIAVMIGAARMLRQCGRQDVLPETRFWVSTWLFGKPAGPYMLDWALSVVIILAIPTGDAFNFVSGLAVLPNSVFNLAMAVGLYTVRWRRKKANLPRPSFKAWRPVVIFNILVQLYLVVMPWYPPAGDKGDVLFWYGTYMVSGLGIVLLCEPITCFGFRCSLAGKDTGFGKESYNSATALKHIISPRAPSIKLKNGTGRMIENQSSQQSAERFITGIAGEKPA</sequence>
<feature type="transmembrane region" description="Helical" evidence="5">
    <location>
        <begin position="301"/>
        <end position="319"/>
    </location>
</feature>
<comment type="caution">
    <text evidence="6">The sequence shown here is derived from an EMBL/GenBank/DDBJ whole genome shotgun (WGS) entry which is preliminary data.</text>
</comment>
<dbReference type="InterPro" id="IPR050598">
    <property type="entry name" value="AminoAcid_Transporter"/>
</dbReference>
<protein>
    <submittedName>
        <fullName evidence="6">High affinity methionine permease protein</fullName>
    </submittedName>
</protein>
<dbReference type="Gene3D" id="1.20.1740.10">
    <property type="entry name" value="Amino acid/polyamine transporter I"/>
    <property type="match status" value="1"/>
</dbReference>
<keyword evidence="7" id="KW-1185">Reference proteome</keyword>
<dbReference type="Proteomes" id="UP001465668">
    <property type="component" value="Unassembled WGS sequence"/>
</dbReference>
<name>A0ABR2XH94_9PEZI</name>
<gene>
    <name evidence="6" type="ORF">SCAR479_10265</name>
</gene>
<keyword evidence="2 5" id="KW-0812">Transmembrane</keyword>
<dbReference type="PANTHER" id="PTHR11785">
    <property type="entry name" value="AMINO ACID TRANSPORTER"/>
    <property type="match status" value="1"/>
</dbReference>